<name>A0A285CHY4_9BACI</name>
<dbReference type="Pfam" id="PF07295">
    <property type="entry name" value="DUF1451"/>
    <property type="match status" value="1"/>
</dbReference>
<gene>
    <name evidence="1" type="ORF">SAMN05877753_101535</name>
</gene>
<dbReference type="Proteomes" id="UP000219546">
    <property type="component" value="Unassembled WGS sequence"/>
</dbReference>
<proteinExistence type="predicted"/>
<protein>
    <submittedName>
        <fullName evidence="1">Zinc ribbon family protein</fullName>
    </submittedName>
</protein>
<keyword evidence="2" id="KW-1185">Reference proteome</keyword>
<sequence>MNTGSIVQQSGIYKCTSCGNEITCVKGERAPPCAKCSGTTFKLVRATK</sequence>
<dbReference type="Gene3D" id="2.20.28.100">
    <property type="entry name" value="Desulphoferrodoxin, N-terminal domain"/>
    <property type="match status" value="1"/>
</dbReference>
<dbReference type="InterPro" id="IPR009912">
    <property type="entry name" value="DUF1451"/>
</dbReference>
<dbReference type="RefSeq" id="WP_097157033.1">
    <property type="nucleotide sequence ID" value="NZ_JBEPMQ010000003.1"/>
</dbReference>
<dbReference type="EMBL" id="OAOP01000001">
    <property type="protein sequence ID" value="SNX67217.1"/>
    <property type="molecule type" value="Genomic_DNA"/>
</dbReference>
<accession>A0A285CHY4</accession>
<evidence type="ECO:0000313" key="2">
    <source>
        <dbReference type="Proteomes" id="UP000219546"/>
    </source>
</evidence>
<organism evidence="1 2">
    <name type="scientific">Bacillus oleivorans</name>
    <dbReference type="NCBI Taxonomy" id="1448271"/>
    <lineage>
        <taxon>Bacteria</taxon>
        <taxon>Bacillati</taxon>
        <taxon>Bacillota</taxon>
        <taxon>Bacilli</taxon>
        <taxon>Bacillales</taxon>
        <taxon>Bacillaceae</taxon>
        <taxon>Bacillus</taxon>
    </lineage>
</organism>
<reference evidence="1 2" key="1">
    <citation type="submission" date="2017-08" db="EMBL/GenBank/DDBJ databases">
        <authorList>
            <person name="de Groot N.N."/>
        </authorList>
    </citation>
    <scope>NUCLEOTIDE SEQUENCE [LARGE SCALE GENOMIC DNA]</scope>
    <source>
        <strain evidence="1 2">JC228</strain>
    </source>
</reference>
<dbReference type="InterPro" id="IPR038094">
    <property type="entry name" value="Desulfoferrodoxin_N_sf"/>
</dbReference>
<dbReference type="AlphaFoldDB" id="A0A285CHY4"/>
<dbReference type="OrthoDB" id="3174978at2"/>
<evidence type="ECO:0000313" key="1">
    <source>
        <dbReference type="EMBL" id="SNX67217.1"/>
    </source>
</evidence>